<protein>
    <recommendedName>
        <fullName evidence="2">Thioredoxin-like fold domain-containing protein</fullName>
    </recommendedName>
</protein>
<dbReference type="AlphaFoldDB" id="A0AAD9GHH5"/>
<dbReference type="Gene3D" id="3.40.30.10">
    <property type="entry name" value="Glutaredoxin"/>
    <property type="match status" value="3"/>
</dbReference>
<organism evidence="3 4">
    <name type="scientific">Babesia divergens</name>
    <dbReference type="NCBI Taxonomy" id="32595"/>
    <lineage>
        <taxon>Eukaryota</taxon>
        <taxon>Sar</taxon>
        <taxon>Alveolata</taxon>
        <taxon>Apicomplexa</taxon>
        <taxon>Aconoidasida</taxon>
        <taxon>Piroplasmida</taxon>
        <taxon>Babesiidae</taxon>
        <taxon>Babesia</taxon>
    </lineage>
</organism>
<dbReference type="GO" id="GO:0030178">
    <property type="term" value="P:negative regulation of Wnt signaling pathway"/>
    <property type="evidence" value="ECO:0007669"/>
    <property type="project" value="TreeGrafter"/>
</dbReference>
<sequence length="588" mass="66412">MAAFLRFVLSIAIVGTFNWTEARIRRPLSAKNLSPDAHRLNVTPRHTAFFFKDPQRIPDPARATGKPDAQLPASTQGGVIGNMSMQTVAAVAGTTAVASAVCAAYVHRLFRHYLYDQYVRPNAPGIADVLGHVLYTKEDPNVVAMRRKSALGLLKTIFVKLLEKVPWIRGMLKTNIKRIPIGEAIEDGSVTALFFHSNNVQKLLQDKGYRDFTKNLVQIQEAMRASGRKFQVVYVNVDQRSVDAVDHFKDMPWYAIPFGDKKRITHLCQLYDITGIPSVVLVNSDGSVINDRALYLMAHKPNNFPWKVETPLDLIPDTLVNGNNQKVGKDSLKGKIVGVYFGAGWIRSNKDFNEKLQEYYKAVNDKTDGKFEIVYVSNDKTQNEFEKEMYDNNSNWLAVPFEDADIRLILQQYLKVPVMPSLVLFDPSGNVITPDGRFYVEADRGANALPYTSYLNNTEKHYVEDVAVNVDVFAHEPVVIVFADDIQPEEQQNVEMQLNEAAVHHANYRKGRQLKFFISKTVDKRTDAVRSICGEHRANRPQVVILDLLAQRVYHNPKITSIDQNSILTLVDDFYKGNLKSRAIKIEG</sequence>
<proteinExistence type="predicted"/>
<dbReference type="InterPro" id="IPR036249">
    <property type="entry name" value="Thioredoxin-like_sf"/>
</dbReference>
<dbReference type="GO" id="GO:0031397">
    <property type="term" value="P:negative regulation of protein ubiquitination"/>
    <property type="evidence" value="ECO:0007669"/>
    <property type="project" value="TreeGrafter"/>
</dbReference>
<dbReference type="GO" id="GO:0005634">
    <property type="term" value="C:nucleus"/>
    <property type="evidence" value="ECO:0007669"/>
    <property type="project" value="TreeGrafter"/>
</dbReference>
<reference evidence="3" key="1">
    <citation type="journal article" date="2014" name="Nucleic Acids Res.">
        <title>The evolutionary dynamics of variant antigen genes in Babesia reveal a history of genomic innovation underlying host-parasite interaction.</title>
        <authorList>
            <person name="Jackson A.P."/>
            <person name="Otto T.D."/>
            <person name="Darby A."/>
            <person name="Ramaprasad A."/>
            <person name="Xia D."/>
            <person name="Echaide I.E."/>
            <person name="Farber M."/>
            <person name="Gahlot S."/>
            <person name="Gamble J."/>
            <person name="Gupta D."/>
            <person name="Gupta Y."/>
            <person name="Jackson L."/>
            <person name="Malandrin L."/>
            <person name="Malas T.B."/>
            <person name="Moussa E."/>
            <person name="Nair M."/>
            <person name="Reid A.J."/>
            <person name="Sanders M."/>
            <person name="Sharma J."/>
            <person name="Tracey A."/>
            <person name="Quail M.A."/>
            <person name="Weir W."/>
            <person name="Wastling J.M."/>
            <person name="Hall N."/>
            <person name="Willadsen P."/>
            <person name="Lingelbach K."/>
            <person name="Shiels B."/>
            <person name="Tait A."/>
            <person name="Berriman M."/>
            <person name="Allred D.R."/>
            <person name="Pain A."/>
        </authorList>
    </citation>
    <scope>NUCLEOTIDE SEQUENCE</scope>
    <source>
        <strain evidence="3">1802A</strain>
    </source>
</reference>
<dbReference type="InterPro" id="IPR012336">
    <property type="entry name" value="Thioredoxin-like_fold"/>
</dbReference>
<dbReference type="EMBL" id="JAHBMH010000024">
    <property type="protein sequence ID" value="KAK1938507.1"/>
    <property type="molecule type" value="Genomic_DNA"/>
</dbReference>
<feature type="signal peptide" evidence="1">
    <location>
        <begin position="1"/>
        <end position="22"/>
    </location>
</feature>
<dbReference type="PANTHER" id="PTHR46472">
    <property type="entry name" value="NUCLEOREDOXIN"/>
    <property type="match status" value="1"/>
</dbReference>
<evidence type="ECO:0000256" key="1">
    <source>
        <dbReference type="SAM" id="SignalP"/>
    </source>
</evidence>
<dbReference type="Proteomes" id="UP001195914">
    <property type="component" value="Unassembled WGS sequence"/>
</dbReference>
<feature type="domain" description="Thioredoxin-like fold" evidence="2">
    <location>
        <begin position="188"/>
        <end position="288"/>
    </location>
</feature>
<reference evidence="3" key="2">
    <citation type="submission" date="2021-05" db="EMBL/GenBank/DDBJ databases">
        <authorList>
            <person name="Pain A."/>
        </authorList>
    </citation>
    <scope>NUCLEOTIDE SEQUENCE</scope>
    <source>
        <strain evidence="3">1802A</strain>
    </source>
</reference>
<feature type="chain" id="PRO_5041962473" description="Thioredoxin-like fold domain-containing protein" evidence="1">
    <location>
        <begin position="23"/>
        <end position="588"/>
    </location>
</feature>
<comment type="caution">
    <text evidence="3">The sequence shown here is derived from an EMBL/GenBank/DDBJ whole genome shotgun (WGS) entry which is preliminary data.</text>
</comment>
<evidence type="ECO:0000313" key="4">
    <source>
        <dbReference type="Proteomes" id="UP001195914"/>
    </source>
</evidence>
<evidence type="ECO:0000313" key="3">
    <source>
        <dbReference type="EMBL" id="KAK1938507.1"/>
    </source>
</evidence>
<accession>A0AAD9GHH5</accession>
<keyword evidence="4" id="KW-1185">Reference proteome</keyword>
<dbReference type="GO" id="GO:0004791">
    <property type="term" value="F:thioredoxin-disulfide reductase (NADPH) activity"/>
    <property type="evidence" value="ECO:0007669"/>
    <property type="project" value="TreeGrafter"/>
</dbReference>
<gene>
    <name evidence="3" type="ORF">X943_001838</name>
</gene>
<dbReference type="Pfam" id="PF13905">
    <property type="entry name" value="Thioredoxin_8"/>
    <property type="match status" value="2"/>
</dbReference>
<dbReference type="PANTHER" id="PTHR46472:SF1">
    <property type="entry name" value="NUCLEOREDOXIN"/>
    <property type="match status" value="1"/>
</dbReference>
<name>A0AAD9GHH5_BABDI</name>
<evidence type="ECO:0000259" key="2">
    <source>
        <dbReference type="Pfam" id="PF13905"/>
    </source>
</evidence>
<keyword evidence="1" id="KW-0732">Signal</keyword>
<feature type="domain" description="Thioredoxin-like fold" evidence="2">
    <location>
        <begin position="334"/>
        <end position="431"/>
    </location>
</feature>
<dbReference type="SUPFAM" id="SSF52833">
    <property type="entry name" value="Thioredoxin-like"/>
    <property type="match status" value="2"/>
</dbReference>